<evidence type="ECO:0000256" key="1">
    <source>
        <dbReference type="SAM" id="Coils"/>
    </source>
</evidence>
<dbReference type="AlphaFoldDB" id="A0A4S4D973"/>
<feature type="region of interest" description="Disordered" evidence="2">
    <location>
        <begin position="251"/>
        <end position="286"/>
    </location>
</feature>
<keyword evidence="1" id="KW-0175">Coiled coil</keyword>
<evidence type="ECO:0000256" key="2">
    <source>
        <dbReference type="SAM" id="MobiDB-lite"/>
    </source>
</evidence>
<sequence length="305" mass="35797">MEVTKLPLVFQDIPKRTERFDKEYAYSTRHNYGKKGREREWFLFIYVDWNQVPEDILESIWVDIKAIAVHNAGSHSFHYINHTKGRTSFNQIRRKMTAGGLAIDKMSVWKYTHNQIDLDVRPTMVCCLKITTLLKILEMVFSTRWSVKTGMDIVQLTTRMCFGARCMEMHLKSSQSGSQSSTVVEITKQVRMELRQELRDEIREELREEMRVELSTQIRVQITTNRYRSDLNFSRSRKILDPSSSKLRLENKKQILKQQQEEEERKSQCRQRKKEKKEKAAEEEAEVDANVAAMVGFGGFGSSKK</sequence>
<gene>
    <name evidence="3" type="ORF">TEA_007381</name>
</gene>
<reference evidence="3 4" key="1">
    <citation type="journal article" date="2018" name="Proc. Natl. Acad. Sci. U.S.A.">
        <title>Draft genome sequence of Camellia sinensis var. sinensis provides insights into the evolution of the tea genome and tea quality.</title>
        <authorList>
            <person name="Wei C."/>
            <person name="Yang H."/>
            <person name="Wang S."/>
            <person name="Zhao J."/>
            <person name="Liu C."/>
            <person name="Gao L."/>
            <person name="Xia E."/>
            <person name="Lu Y."/>
            <person name="Tai Y."/>
            <person name="She G."/>
            <person name="Sun J."/>
            <person name="Cao H."/>
            <person name="Tong W."/>
            <person name="Gao Q."/>
            <person name="Li Y."/>
            <person name="Deng W."/>
            <person name="Jiang X."/>
            <person name="Wang W."/>
            <person name="Chen Q."/>
            <person name="Zhang S."/>
            <person name="Li H."/>
            <person name="Wu J."/>
            <person name="Wang P."/>
            <person name="Li P."/>
            <person name="Shi C."/>
            <person name="Zheng F."/>
            <person name="Jian J."/>
            <person name="Huang B."/>
            <person name="Shan D."/>
            <person name="Shi M."/>
            <person name="Fang C."/>
            <person name="Yue Y."/>
            <person name="Li F."/>
            <person name="Li D."/>
            <person name="Wei S."/>
            <person name="Han B."/>
            <person name="Jiang C."/>
            <person name="Yin Y."/>
            <person name="Xia T."/>
            <person name="Zhang Z."/>
            <person name="Bennetzen J.L."/>
            <person name="Zhao S."/>
            <person name="Wan X."/>
        </authorList>
    </citation>
    <scope>NUCLEOTIDE SEQUENCE [LARGE SCALE GENOMIC DNA]</scope>
    <source>
        <strain evidence="4">cv. Shuchazao</strain>
        <tissue evidence="3">Leaf</tissue>
    </source>
</reference>
<dbReference type="Proteomes" id="UP000306102">
    <property type="component" value="Unassembled WGS sequence"/>
</dbReference>
<accession>A0A4S4D973</accession>
<dbReference type="EMBL" id="SDRB02012076">
    <property type="protein sequence ID" value="THF99032.1"/>
    <property type="molecule type" value="Genomic_DNA"/>
</dbReference>
<organism evidence="3 4">
    <name type="scientific">Camellia sinensis var. sinensis</name>
    <name type="common">China tea</name>
    <dbReference type="NCBI Taxonomy" id="542762"/>
    <lineage>
        <taxon>Eukaryota</taxon>
        <taxon>Viridiplantae</taxon>
        <taxon>Streptophyta</taxon>
        <taxon>Embryophyta</taxon>
        <taxon>Tracheophyta</taxon>
        <taxon>Spermatophyta</taxon>
        <taxon>Magnoliopsida</taxon>
        <taxon>eudicotyledons</taxon>
        <taxon>Gunneridae</taxon>
        <taxon>Pentapetalae</taxon>
        <taxon>asterids</taxon>
        <taxon>Ericales</taxon>
        <taxon>Theaceae</taxon>
        <taxon>Camellia</taxon>
    </lineage>
</organism>
<evidence type="ECO:0000313" key="3">
    <source>
        <dbReference type="EMBL" id="THF99032.1"/>
    </source>
</evidence>
<feature type="coiled-coil region" evidence="1">
    <location>
        <begin position="184"/>
        <end position="215"/>
    </location>
</feature>
<protein>
    <submittedName>
        <fullName evidence="3">Uncharacterized protein</fullName>
    </submittedName>
</protein>
<feature type="compositionally biased region" description="Basic and acidic residues" evidence="2">
    <location>
        <begin position="251"/>
        <end position="267"/>
    </location>
</feature>
<keyword evidence="4" id="KW-1185">Reference proteome</keyword>
<evidence type="ECO:0000313" key="4">
    <source>
        <dbReference type="Proteomes" id="UP000306102"/>
    </source>
</evidence>
<name>A0A4S4D973_CAMSN</name>
<dbReference type="STRING" id="542762.A0A4S4D973"/>
<comment type="caution">
    <text evidence="3">The sequence shown here is derived from an EMBL/GenBank/DDBJ whole genome shotgun (WGS) entry which is preliminary data.</text>
</comment>
<proteinExistence type="predicted"/>